<keyword evidence="6" id="KW-1185">Reference proteome</keyword>
<protein>
    <submittedName>
        <fullName evidence="3">General stress protein</fullName>
    </submittedName>
    <submittedName>
        <fullName evidence="4">Type 1 glutamine amidotransferase</fullName>
    </submittedName>
</protein>
<evidence type="ECO:0000313" key="3">
    <source>
        <dbReference type="EMBL" id="KIH69829.1"/>
    </source>
</evidence>
<dbReference type="InterPro" id="IPR006286">
    <property type="entry name" value="C56_PfpI-like"/>
</dbReference>
<keyword evidence="4" id="KW-0315">Glutamine amidotransferase</keyword>
<evidence type="ECO:0000313" key="6">
    <source>
        <dbReference type="Proteomes" id="UP000527860"/>
    </source>
</evidence>
<evidence type="ECO:0000256" key="1">
    <source>
        <dbReference type="ARBA" id="ARBA00008542"/>
    </source>
</evidence>
<dbReference type="Gene3D" id="3.40.50.880">
    <property type="match status" value="1"/>
</dbReference>
<dbReference type="Pfam" id="PF01965">
    <property type="entry name" value="DJ-1_PfpI"/>
    <property type="match status" value="1"/>
</dbReference>
<dbReference type="RefSeq" id="WP_040106894.1">
    <property type="nucleotide sequence ID" value="NZ_JABEVU030000001.1"/>
</dbReference>
<evidence type="ECO:0000313" key="4">
    <source>
        <dbReference type="EMBL" id="MDB0579290.1"/>
    </source>
</evidence>
<organism evidence="3 5">
    <name type="scientific">Salinicoccus roseus</name>
    <dbReference type="NCBI Taxonomy" id="45670"/>
    <lineage>
        <taxon>Bacteria</taxon>
        <taxon>Bacillati</taxon>
        <taxon>Bacillota</taxon>
        <taxon>Bacilli</taxon>
        <taxon>Bacillales</taxon>
        <taxon>Staphylococcaceae</taxon>
        <taxon>Salinicoccus</taxon>
    </lineage>
</organism>
<dbReference type="InterPro" id="IPR002818">
    <property type="entry name" value="DJ-1/PfpI"/>
</dbReference>
<accession>A0A0C2HDU9</accession>
<evidence type="ECO:0000313" key="5">
    <source>
        <dbReference type="Proteomes" id="UP000031546"/>
    </source>
</evidence>
<dbReference type="PANTHER" id="PTHR42733:SF2">
    <property type="entry name" value="DJ-1_THIJ_PFPI FAMILY PROTEIN"/>
    <property type="match status" value="1"/>
</dbReference>
<reference evidence="3 5" key="1">
    <citation type="submission" date="2015-01" db="EMBL/GenBank/DDBJ databases">
        <title>Genome sequences of high lactate-tolerant strain Salinicoccus roseus W12 with industrial interest.</title>
        <authorList>
            <person name="Wang H."/>
            <person name="Yu B."/>
        </authorList>
    </citation>
    <scope>NUCLEOTIDE SEQUENCE [LARGE SCALE GENOMIC DNA]</scope>
    <source>
        <strain evidence="3 5">W12</strain>
    </source>
</reference>
<reference evidence="4" key="3">
    <citation type="submission" date="2020-04" db="EMBL/GenBank/DDBJ databases">
        <authorList>
            <person name="Tanveer F."/>
            <person name="Xie Y."/>
            <person name="Shinwari Z.K."/>
        </authorList>
    </citation>
    <scope>NUCLEOTIDE SEQUENCE</scope>
    <source>
        <strain evidence="4">MOSEL-ME25</strain>
    </source>
</reference>
<dbReference type="EMBL" id="JABEVU030000001">
    <property type="protein sequence ID" value="MDB0579290.1"/>
    <property type="molecule type" value="Genomic_DNA"/>
</dbReference>
<reference evidence="4 6" key="4">
    <citation type="submission" date="2022-12" db="EMBL/GenBank/DDBJ databases">
        <title>Genome analysis and biological profiling of marine Salinicoccus roseus MOSEL-ME25.</title>
        <authorList>
            <person name="Mirza F.T."/>
            <person name="Xie Y."/>
            <person name="Shinwari Z.K."/>
        </authorList>
    </citation>
    <scope>NUCLEOTIDE SEQUENCE [LARGE SCALE GENOMIC DNA]</scope>
    <source>
        <strain evidence="4 6">MOSEL-ME25</strain>
    </source>
</reference>
<gene>
    <name evidence="4" type="ORF">F7P68_0001885</name>
    <name evidence="3" type="ORF">SN16_12155</name>
</gene>
<comment type="similarity">
    <text evidence="1">Belongs to the peptidase C56 family.</text>
</comment>
<dbReference type="STRING" id="45670.SN16_12155"/>
<dbReference type="GeneID" id="77846295"/>
<dbReference type="Proteomes" id="UP000527860">
    <property type="component" value="Unassembled WGS sequence"/>
</dbReference>
<dbReference type="NCBIfam" id="TIGR01382">
    <property type="entry name" value="PfpI"/>
    <property type="match status" value="1"/>
</dbReference>
<dbReference type="PANTHER" id="PTHR42733">
    <property type="entry name" value="DJ-1 PROTEIN"/>
    <property type="match status" value="1"/>
</dbReference>
<feature type="domain" description="DJ-1/PfpI" evidence="2">
    <location>
        <begin position="3"/>
        <end position="167"/>
    </location>
</feature>
<dbReference type="EMBL" id="JXII01000010">
    <property type="protein sequence ID" value="KIH69829.1"/>
    <property type="molecule type" value="Genomic_DNA"/>
</dbReference>
<dbReference type="InterPro" id="IPR029062">
    <property type="entry name" value="Class_I_gatase-like"/>
</dbReference>
<evidence type="ECO:0000259" key="2">
    <source>
        <dbReference type="Pfam" id="PF01965"/>
    </source>
</evidence>
<dbReference type="CDD" id="cd03134">
    <property type="entry name" value="GATase1_PfpI_like"/>
    <property type="match status" value="1"/>
</dbReference>
<comment type="caution">
    <text evidence="3">The sequence shown here is derived from an EMBL/GenBank/DDBJ whole genome shotgun (WGS) entry which is preliminary data.</text>
</comment>
<proteinExistence type="inferred from homology"/>
<dbReference type="PROSITE" id="PS51276">
    <property type="entry name" value="PEPTIDASE_C56_PFPI"/>
    <property type="match status" value="1"/>
</dbReference>
<reference evidence="6" key="2">
    <citation type="submission" date="2020-04" db="EMBL/GenBank/DDBJ databases">
        <title>Genome analysis and biological profiling of marine Cellulosimicrobium funkei MOSEL-ME6.</title>
        <authorList>
            <person name="Tanveer F."/>
            <person name="Xie Y."/>
            <person name="Shinwari Z.K."/>
        </authorList>
    </citation>
    <scope>NUCLEOTIDE SEQUENCE [LARGE SCALE GENOMIC DNA]</scope>
    <source>
        <strain evidence="6">MOSEL-ME25</strain>
    </source>
</reference>
<dbReference type="SUPFAM" id="SSF52317">
    <property type="entry name" value="Class I glutamine amidotransferase-like"/>
    <property type="match status" value="1"/>
</dbReference>
<sequence>MAKKVAVIMTDMVEDVEYTNPVEALQNEGHEVEVIAPEAGEIEGKQGGKFKADKGIADVKPEDYDAILIPGGFSPDLLRSDEQGRFGTFAKHFLQEDKPTFAICHGPQVLIDTDMLKDRNITSFISVRKDLENAGAKVHDKSVVVCHNMVTSRKPDDLEDFNREISAQLG</sequence>
<name>A0A0C2HDU9_9STAP</name>
<dbReference type="Proteomes" id="UP000031546">
    <property type="component" value="Unassembled WGS sequence"/>
</dbReference>
<dbReference type="OrthoDB" id="9792284at2"/>
<dbReference type="AlphaFoldDB" id="A0A0C2HDU9"/>